<feature type="chain" id="PRO_5028983307" description="DUF5666 domain-containing protein" evidence="1">
    <location>
        <begin position="23"/>
        <end position="208"/>
    </location>
</feature>
<gene>
    <name evidence="2" type="ORF">HQ394_06455</name>
</gene>
<dbReference type="RefSeq" id="WP_190262572.1">
    <property type="nucleotide sequence ID" value="NZ_CP053923.1"/>
</dbReference>
<keyword evidence="3" id="KW-1185">Reference proteome</keyword>
<dbReference type="Proteomes" id="UP000516369">
    <property type="component" value="Chromosome"/>
</dbReference>
<evidence type="ECO:0000256" key="1">
    <source>
        <dbReference type="SAM" id="SignalP"/>
    </source>
</evidence>
<protein>
    <recommendedName>
        <fullName evidence="4">DUF5666 domain-containing protein</fullName>
    </recommendedName>
</protein>
<evidence type="ECO:0000313" key="2">
    <source>
        <dbReference type="EMBL" id="QNT69060.1"/>
    </source>
</evidence>
<reference evidence="2 3" key="1">
    <citation type="submission" date="2020-05" db="EMBL/GenBank/DDBJ databases">
        <title>Complete closed genome sequence of Defluviicoccus vanus.</title>
        <authorList>
            <person name="Bessarab I."/>
            <person name="Arumugam K."/>
            <person name="Maszenan A.M."/>
            <person name="Seviour R.J."/>
            <person name="Williams R.B."/>
        </authorList>
    </citation>
    <scope>NUCLEOTIDE SEQUENCE [LARGE SCALE GENOMIC DNA]</scope>
    <source>
        <strain evidence="2 3">Ben 114</strain>
    </source>
</reference>
<organism evidence="2 3">
    <name type="scientific">Defluviicoccus vanus</name>
    <dbReference type="NCBI Taxonomy" id="111831"/>
    <lineage>
        <taxon>Bacteria</taxon>
        <taxon>Pseudomonadati</taxon>
        <taxon>Pseudomonadota</taxon>
        <taxon>Alphaproteobacteria</taxon>
        <taxon>Rhodospirillales</taxon>
        <taxon>Rhodospirillaceae</taxon>
        <taxon>Defluviicoccus</taxon>
    </lineage>
</organism>
<evidence type="ECO:0008006" key="4">
    <source>
        <dbReference type="Google" id="ProtNLM"/>
    </source>
</evidence>
<accession>A0A7H1N024</accession>
<feature type="signal peptide" evidence="1">
    <location>
        <begin position="1"/>
        <end position="22"/>
    </location>
</feature>
<dbReference type="AlphaFoldDB" id="A0A7H1N024"/>
<sequence length="208" mass="21716">MATIRLAGTARLLTAISLAALAACSSYGSGGDAPPPPADTSIPPRGTGVFADNVIEGEATIVTLDRGTRLVTLRNDEGEVTTVKAPADADLSRVKTGDRVAVAYYESLAINLADPNTPLGATGSVVTERAAPSQLPGRAVGETTVITAEVTAIDLNRNTVTIRGPEGNPRTIHVTNPELQPRLRNLHVGDVLQFTYTEAVAIRILPRS</sequence>
<dbReference type="EMBL" id="CP053923">
    <property type="protein sequence ID" value="QNT69060.1"/>
    <property type="molecule type" value="Genomic_DNA"/>
</dbReference>
<dbReference type="KEGG" id="dvn:HQ394_06455"/>
<proteinExistence type="predicted"/>
<keyword evidence="1" id="KW-0732">Signal</keyword>
<evidence type="ECO:0000313" key="3">
    <source>
        <dbReference type="Proteomes" id="UP000516369"/>
    </source>
</evidence>
<dbReference type="PROSITE" id="PS51257">
    <property type="entry name" value="PROKAR_LIPOPROTEIN"/>
    <property type="match status" value="1"/>
</dbReference>
<name>A0A7H1N024_9PROT</name>